<feature type="transmembrane region" description="Helical" evidence="8">
    <location>
        <begin position="353"/>
        <end position="371"/>
    </location>
</feature>
<proteinExistence type="predicted"/>
<feature type="transmembrane region" description="Helical" evidence="8">
    <location>
        <begin position="318"/>
        <end position="341"/>
    </location>
</feature>
<feature type="transmembrane region" description="Helical" evidence="8">
    <location>
        <begin position="197"/>
        <end position="217"/>
    </location>
</feature>
<comment type="subcellular location">
    <subcellularLocation>
        <location evidence="1">Cell membrane</location>
        <topology evidence="1">Multi-pass membrane protein</topology>
    </subcellularLocation>
</comment>
<evidence type="ECO:0000256" key="7">
    <source>
        <dbReference type="ARBA" id="ARBA00023136"/>
    </source>
</evidence>
<protein>
    <submittedName>
        <fullName evidence="9">Peptidoglycan lipid II flippase</fullName>
    </submittedName>
</protein>
<dbReference type="EMBL" id="JAUSQL010000001">
    <property type="protein sequence ID" value="MDP9832493.1"/>
    <property type="molecule type" value="Genomic_DNA"/>
</dbReference>
<evidence type="ECO:0000256" key="3">
    <source>
        <dbReference type="ARBA" id="ARBA00022692"/>
    </source>
</evidence>
<feature type="transmembrane region" description="Helical" evidence="8">
    <location>
        <begin position="411"/>
        <end position="435"/>
    </location>
</feature>
<keyword evidence="6 8" id="KW-1133">Transmembrane helix</keyword>
<feature type="transmembrane region" description="Helical" evidence="8">
    <location>
        <begin position="447"/>
        <end position="472"/>
    </location>
</feature>
<keyword evidence="2" id="KW-1003">Cell membrane</keyword>
<evidence type="ECO:0000256" key="5">
    <source>
        <dbReference type="ARBA" id="ARBA00022984"/>
    </source>
</evidence>
<feature type="transmembrane region" description="Helical" evidence="8">
    <location>
        <begin position="238"/>
        <end position="262"/>
    </location>
</feature>
<dbReference type="InterPro" id="IPR051050">
    <property type="entry name" value="Lipid_II_flippase_MurJ/MviN"/>
</dbReference>
<feature type="transmembrane region" description="Helical" evidence="8">
    <location>
        <begin position="127"/>
        <end position="149"/>
    </location>
</feature>
<keyword evidence="7 8" id="KW-0472">Membrane</keyword>
<evidence type="ECO:0000313" key="9">
    <source>
        <dbReference type="EMBL" id="MDP9832493.1"/>
    </source>
</evidence>
<feature type="transmembrane region" description="Helical" evidence="8">
    <location>
        <begin position="51"/>
        <end position="73"/>
    </location>
</feature>
<evidence type="ECO:0000313" key="10">
    <source>
        <dbReference type="Proteomes" id="UP001230145"/>
    </source>
</evidence>
<evidence type="ECO:0000256" key="4">
    <source>
        <dbReference type="ARBA" id="ARBA00022960"/>
    </source>
</evidence>
<name>A0ABT9PIF8_9ACTO</name>
<keyword evidence="4" id="KW-0133">Cell shape</keyword>
<sequence>MRALAGAAGLVAVLTLVSRLFGLLRKLAQSWALSDSAIASAYDTANTVPNVLFEVAAGGALAGAVIPILSRFVGRGQERLAGQTASALATWILSVGTLIAVVVAVFADPLATALLAQADPATAHLAALLLRVFAAQVPLYGLSVVATGVLHSYDRFFWPALSPLLSSISVTAMFLIYATRVPVVASPADLTAADVALLAWGTTFGVVLFSLPQLVVAGRCVRLRPTFTFPPGVGRETIRLGAAGLGALAAQQIAIIAIMLTANRADDAGTYAAFNYAYAIFMVPYAVLAVPIATVTFPQISAAAGDRLRRLVAQSTRLVLSMGIVCASLLIVLSRPAKIVLEVGRDIQGLDTAMQAMGVGLVGFSLLYHGVRVLYARGEARRVIIVNSVGWGVVVACLVFMRAVGVSGRTATLVGIGASMSVGLTAGGITVLAMIRTSLGAQALAGMTRVLVLVPVAAASGALSWALVGWILEAGGSSIVAALGAAVAGGVVIIGTCLTALHATDRQAFAGLRR</sequence>
<dbReference type="InterPro" id="IPR004268">
    <property type="entry name" value="MurJ"/>
</dbReference>
<feature type="transmembrane region" description="Helical" evidence="8">
    <location>
        <begin position="274"/>
        <end position="297"/>
    </location>
</feature>
<evidence type="ECO:0000256" key="2">
    <source>
        <dbReference type="ARBA" id="ARBA00022475"/>
    </source>
</evidence>
<comment type="caution">
    <text evidence="9">The sequence shown here is derived from an EMBL/GenBank/DDBJ whole genome shotgun (WGS) entry which is preliminary data.</text>
</comment>
<evidence type="ECO:0000256" key="1">
    <source>
        <dbReference type="ARBA" id="ARBA00004651"/>
    </source>
</evidence>
<feature type="transmembrane region" description="Helical" evidence="8">
    <location>
        <begin position="478"/>
        <end position="504"/>
    </location>
</feature>
<reference evidence="9 10" key="1">
    <citation type="submission" date="2023-07" db="EMBL/GenBank/DDBJ databases">
        <title>Sequencing the genomes of 1000 actinobacteria strains.</title>
        <authorList>
            <person name="Klenk H.-P."/>
        </authorList>
    </citation>
    <scope>NUCLEOTIDE SEQUENCE [LARGE SCALE GENOMIC DNA]</scope>
    <source>
        <strain evidence="9 10">DSM 19515</strain>
    </source>
</reference>
<evidence type="ECO:0000256" key="6">
    <source>
        <dbReference type="ARBA" id="ARBA00022989"/>
    </source>
</evidence>
<keyword evidence="3 8" id="KW-0812">Transmembrane</keyword>
<accession>A0ABT9PIF8</accession>
<evidence type="ECO:0000256" key="8">
    <source>
        <dbReference type="SAM" id="Phobius"/>
    </source>
</evidence>
<organism evidence="9 10">
    <name type="scientific">Trueperella abortisuis</name>
    <dbReference type="NCBI Taxonomy" id="445930"/>
    <lineage>
        <taxon>Bacteria</taxon>
        <taxon>Bacillati</taxon>
        <taxon>Actinomycetota</taxon>
        <taxon>Actinomycetes</taxon>
        <taxon>Actinomycetales</taxon>
        <taxon>Actinomycetaceae</taxon>
        <taxon>Trueperella</taxon>
    </lineage>
</organism>
<feature type="transmembrane region" description="Helical" evidence="8">
    <location>
        <begin position="383"/>
        <end position="405"/>
    </location>
</feature>
<gene>
    <name evidence="9" type="ORF">J2S45_001172</name>
</gene>
<feature type="transmembrane region" description="Helical" evidence="8">
    <location>
        <begin position="85"/>
        <end position="107"/>
    </location>
</feature>
<dbReference type="PRINTS" id="PR01806">
    <property type="entry name" value="VIRFACTRMVIN"/>
</dbReference>
<dbReference type="Pfam" id="PF03023">
    <property type="entry name" value="MurJ"/>
    <property type="match status" value="1"/>
</dbReference>
<dbReference type="RefSeq" id="WP_307634817.1">
    <property type="nucleotide sequence ID" value="NZ_JAUSQL010000001.1"/>
</dbReference>
<keyword evidence="10" id="KW-1185">Reference proteome</keyword>
<dbReference type="Proteomes" id="UP001230145">
    <property type="component" value="Unassembled WGS sequence"/>
</dbReference>
<dbReference type="PANTHER" id="PTHR47019">
    <property type="entry name" value="LIPID II FLIPPASE MURJ"/>
    <property type="match status" value="1"/>
</dbReference>
<keyword evidence="5" id="KW-0573">Peptidoglycan synthesis</keyword>
<feature type="transmembrane region" description="Helical" evidence="8">
    <location>
        <begin position="156"/>
        <end position="177"/>
    </location>
</feature>
<dbReference type="PANTHER" id="PTHR47019:SF1">
    <property type="entry name" value="LIPID II FLIPPASE MURJ"/>
    <property type="match status" value="1"/>
</dbReference>